<accession>A0AA39CHZ1</accession>
<dbReference type="EMBL" id="JAPDRK010000009">
    <property type="protein sequence ID" value="KAJ9608970.1"/>
    <property type="molecule type" value="Genomic_DNA"/>
</dbReference>
<protein>
    <submittedName>
        <fullName evidence="2">Uncharacterized protein</fullName>
    </submittedName>
</protein>
<evidence type="ECO:0000313" key="2">
    <source>
        <dbReference type="EMBL" id="KAJ9608970.1"/>
    </source>
</evidence>
<reference evidence="2" key="1">
    <citation type="submission" date="2022-10" db="EMBL/GenBank/DDBJ databases">
        <title>Culturing micro-colonial fungi from biological soil crusts in the Mojave desert and describing Neophaeococcomyces mojavensis, and introducing the new genera and species Taxawa tesnikishii.</title>
        <authorList>
            <person name="Kurbessoian T."/>
            <person name="Stajich J.E."/>
        </authorList>
    </citation>
    <scope>NUCLEOTIDE SEQUENCE</scope>
    <source>
        <strain evidence="2">TK_41</strain>
    </source>
</reference>
<organism evidence="2 3">
    <name type="scientific">Cladophialophora chaetospira</name>
    <dbReference type="NCBI Taxonomy" id="386627"/>
    <lineage>
        <taxon>Eukaryota</taxon>
        <taxon>Fungi</taxon>
        <taxon>Dikarya</taxon>
        <taxon>Ascomycota</taxon>
        <taxon>Pezizomycotina</taxon>
        <taxon>Eurotiomycetes</taxon>
        <taxon>Chaetothyriomycetidae</taxon>
        <taxon>Chaetothyriales</taxon>
        <taxon>Herpotrichiellaceae</taxon>
        <taxon>Cladophialophora</taxon>
    </lineage>
</organism>
<comment type="caution">
    <text evidence="2">The sequence shown here is derived from an EMBL/GenBank/DDBJ whole genome shotgun (WGS) entry which is preliminary data.</text>
</comment>
<keyword evidence="3" id="KW-1185">Reference proteome</keyword>
<name>A0AA39CHZ1_9EURO</name>
<evidence type="ECO:0000313" key="3">
    <source>
        <dbReference type="Proteomes" id="UP001172673"/>
    </source>
</evidence>
<gene>
    <name evidence="2" type="ORF">H2200_006741</name>
</gene>
<dbReference type="Proteomes" id="UP001172673">
    <property type="component" value="Unassembled WGS sequence"/>
</dbReference>
<dbReference type="AlphaFoldDB" id="A0AA39CHZ1"/>
<evidence type="ECO:0000256" key="1">
    <source>
        <dbReference type="SAM" id="MobiDB-lite"/>
    </source>
</evidence>
<feature type="region of interest" description="Disordered" evidence="1">
    <location>
        <begin position="29"/>
        <end position="50"/>
    </location>
</feature>
<proteinExistence type="predicted"/>
<sequence>MAPNLPFHPKIAARSESVDALWRSPPLTMNTVAGAPGTVNSRGDQTQGRKIDQPAQHLNEASKAQENRDVCSGTWAQVAQGPKKTRSSQANSLFQPQVAKVEPLGLAYPTNHLLGIAQEIRETILEYLCQVEEVAGTRPTAYEHYQLACRQTYVETSARFNYQRTVLVPSNRTEEFIRRTLDITILNSNSYHNVKSLLIEICHDAPSNVFCQMAQVLKLSTQLEQLHLFGIGRDGYGLGTSSIAKCCGKYDMSIMPPQGRLHINGQHYRKRLTLVNSIPWLSNLKILVLDNLNMPLLQAHVLSNKPKLEKLHIAADPRTVLHLEYRHGGNLGLGNLVWPVYGAMPPVKELRVDSNAILTASQITAKIASTLESLEWVIPDVVYQTYVQHISFYNEAAILLSRLHLEARRLKELRICLHGPMSESNHQYASFMGFLKDCVSRLQSLQLVELHIHSQSQFFGDEFVDALSSSVTRLYVTDLLVHRDLSQLCASVSTKTATSPNPDVELVDAVKIGDDLSRKDFIAFGRSKLAFVSYEYDVSLRAEAAKKQDQDMWMFLKLNGKLLDKERNRHLESLAGNYIPPKEGGIKGDLGDVESTSDDLRSAATSQEVEDNRNELADCILANETEYFGNEEVAEVVFRHEPVAEGRYYTHPVIVPVEDEFKLCNHWLSK</sequence>